<keyword evidence="1" id="KW-0472">Membrane</keyword>
<evidence type="ECO:0000313" key="2">
    <source>
        <dbReference type="EMBL" id="EPQ49778.1"/>
    </source>
</evidence>
<protein>
    <submittedName>
        <fullName evidence="2">Uncharacterized protein</fullName>
    </submittedName>
</protein>
<keyword evidence="1" id="KW-1133">Transmembrane helix</keyword>
<dbReference type="eggNOG" id="ENOG502T6VP">
    <property type="taxonomic scope" value="Eukaryota"/>
</dbReference>
<reference evidence="2 3" key="1">
    <citation type="journal article" date="2012" name="Science">
        <title>The Paleozoic origin of enzymatic lignin decomposition reconstructed from 31 fungal genomes.</title>
        <authorList>
            <person name="Floudas D."/>
            <person name="Binder M."/>
            <person name="Riley R."/>
            <person name="Barry K."/>
            <person name="Blanchette R.A."/>
            <person name="Henrissat B."/>
            <person name="Martinez A.T."/>
            <person name="Otillar R."/>
            <person name="Spatafora J.W."/>
            <person name="Yadav J.S."/>
            <person name="Aerts A."/>
            <person name="Benoit I."/>
            <person name="Boyd A."/>
            <person name="Carlson A."/>
            <person name="Copeland A."/>
            <person name="Coutinho P.M."/>
            <person name="de Vries R.P."/>
            <person name="Ferreira P."/>
            <person name="Findley K."/>
            <person name="Foster B."/>
            <person name="Gaskell J."/>
            <person name="Glotzer D."/>
            <person name="Gorecki P."/>
            <person name="Heitman J."/>
            <person name="Hesse C."/>
            <person name="Hori C."/>
            <person name="Igarashi K."/>
            <person name="Jurgens J.A."/>
            <person name="Kallen N."/>
            <person name="Kersten P."/>
            <person name="Kohler A."/>
            <person name="Kuees U."/>
            <person name="Kumar T.K.A."/>
            <person name="Kuo A."/>
            <person name="LaButti K."/>
            <person name="Larrondo L.F."/>
            <person name="Lindquist E."/>
            <person name="Ling A."/>
            <person name="Lombard V."/>
            <person name="Lucas S."/>
            <person name="Lundell T."/>
            <person name="Martin R."/>
            <person name="McLaughlin D.J."/>
            <person name="Morgenstern I."/>
            <person name="Morin E."/>
            <person name="Murat C."/>
            <person name="Nagy L.G."/>
            <person name="Nolan M."/>
            <person name="Ohm R.A."/>
            <person name="Patyshakuliyeva A."/>
            <person name="Rokas A."/>
            <person name="Ruiz-Duenas F.J."/>
            <person name="Sabat G."/>
            <person name="Salamov A."/>
            <person name="Samejima M."/>
            <person name="Schmutz J."/>
            <person name="Slot J.C."/>
            <person name="St John F."/>
            <person name="Stenlid J."/>
            <person name="Sun H."/>
            <person name="Sun S."/>
            <person name="Syed K."/>
            <person name="Tsang A."/>
            <person name="Wiebenga A."/>
            <person name="Young D."/>
            <person name="Pisabarro A."/>
            <person name="Eastwood D.C."/>
            <person name="Martin F."/>
            <person name="Cullen D."/>
            <person name="Grigoriev I.V."/>
            <person name="Hibbett D.S."/>
        </authorList>
    </citation>
    <scope>NUCLEOTIDE SEQUENCE [LARGE SCALE GENOMIC DNA]</scope>
    <source>
        <strain evidence="2 3">ATCC 11539</strain>
    </source>
</reference>
<organism evidence="2 3">
    <name type="scientific">Gloeophyllum trabeum (strain ATCC 11539 / FP-39264 / Madison 617)</name>
    <name type="common">Brown rot fungus</name>
    <dbReference type="NCBI Taxonomy" id="670483"/>
    <lineage>
        <taxon>Eukaryota</taxon>
        <taxon>Fungi</taxon>
        <taxon>Dikarya</taxon>
        <taxon>Basidiomycota</taxon>
        <taxon>Agaricomycotina</taxon>
        <taxon>Agaricomycetes</taxon>
        <taxon>Gloeophyllales</taxon>
        <taxon>Gloeophyllaceae</taxon>
        <taxon>Gloeophyllum</taxon>
    </lineage>
</organism>
<dbReference type="EMBL" id="KB469636">
    <property type="protein sequence ID" value="EPQ49778.1"/>
    <property type="molecule type" value="Genomic_DNA"/>
</dbReference>
<evidence type="ECO:0000313" key="3">
    <source>
        <dbReference type="Proteomes" id="UP000030669"/>
    </source>
</evidence>
<feature type="transmembrane region" description="Helical" evidence="1">
    <location>
        <begin position="38"/>
        <end position="60"/>
    </location>
</feature>
<feature type="transmembrane region" description="Helical" evidence="1">
    <location>
        <begin position="80"/>
        <end position="101"/>
    </location>
</feature>
<dbReference type="GeneID" id="19306837"/>
<name>S7PQN5_GLOTA</name>
<keyword evidence="1" id="KW-0812">Transmembrane</keyword>
<sequence>CLKWITMEAVVLQLIVSAVDIILMIRVYALYDRNRRLLATLSVIYAGLMSLLCYALTIIIPRVTVNPNCSSVSMPSANFLYWLPSVSFETLLFALTLFKCYQYQRLGWRRSPILRQFVRDGTWAFALIFGRRFLPVKAACLLKRCTLSCYGRHYHNVFCGPLTLDGRGFSVRYLVLTHNDSH</sequence>
<gene>
    <name evidence="2" type="ORF">GLOTRDRAFT_51619</name>
</gene>
<dbReference type="RefSeq" id="XP_007871766.1">
    <property type="nucleotide sequence ID" value="XM_007873575.1"/>
</dbReference>
<feature type="transmembrane region" description="Helical" evidence="1">
    <location>
        <begin position="12"/>
        <end position="31"/>
    </location>
</feature>
<dbReference type="KEGG" id="gtr:GLOTRDRAFT_51619"/>
<accession>S7PQN5</accession>
<evidence type="ECO:0000256" key="1">
    <source>
        <dbReference type="SAM" id="Phobius"/>
    </source>
</evidence>
<feature type="non-terminal residue" evidence="2">
    <location>
        <position position="1"/>
    </location>
</feature>
<dbReference type="HOGENOM" id="CLU_127428_0_0_1"/>
<dbReference type="AlphaFoldDB" id="S7PQN5"/>
<proteinExistence type="predicted"/>
<dbReference type="OrthoDB" id="2745134at2759"/>
<dbReference type="Proteomes" id="UP000030669">
    <property type="component" value="Unassembled WGS sequence"/>
</dbReference>
<keyword evidence="3" id="KW-1185">Reference proteome</keyword>